<evidence type="ECO:0000313" key="2">
    <source>
        <dbReference type="Proteomes" id="UP000887566"/>
    </source>
</evidence>
<dbReference type="Proteomes" id="UP000887566">
    <property type="component" value="Unplaced"/>
</dbReference>
<dbReference type="Gene3D" id="3.40.30.10">
    <property type="entry name" value="Glutaredoxin"/>
    <property type="match status" value="1"/>
</dbReference>
<dbReference type="InterPro" id="IPR036249">
    <property type="entry name" value="Thioredoxin-like_sf"/>
</dbReference>
<dbReference type="Pfam" id="PF00578">
    <property type="entry name" value="AhpC-TSA"/>
    <property type="match status" value="1"/>
</dbReference>
<sequence length="379" mass="43534">MMEEREDTVEEEEDVLIPSVLSTARALIEFQSNLEQEYKKEEVDFDTFYETEFKQKDLIETILDLYTAMRNQRRQAFQSPASDYLEFIEKNIGKKDAIEALQAAEKNWDHFMKELDDCMKAKWQEGEKEYVDVIDIGHVKVTDCENDKTVALRDILSTKYGRCALFVLIRYYGCPVCFAHVRALVDRAKEFETKCANIIIVCRGTKEGGAKWKQLTGVTFPVLADEQSEFVRSLHFGASIWDLCNMAVFHWRAKVRAVGDTEYRGYVEDKLHDFYQLGGDIIVDAKGKLISVYKSKSTTDRPSVDELLKFIPNFDQPALNNPSRKPSVAACQQLLTTAAVNNPRSKSLQYAWRKADEQQFKYCDYSSAKPQTESSTNVT</sequence>
<reference evidence="3" key="1">
    <citation type="submission" date="2022-11" db="UniProtKB">
        <authorList>
            <consortium name="WormBaseParasite"/>
        </authorList>
    </citation>
    <scope>IDENTIFICATION</scope>
</reference>
<dbReference type="AlphaFoldDB" id="A0A914W0I8"/>
<name>A0A914W0I8_9BILA</name>
<dbReference type="GO" id="GO:0016209">
    <property type="term" value="F:antioxidant activity"/>
    <property type="evidence" value="ECO:0007669"/>
    <property type="project" value="InterPro"/>
</dbReference>
<dbReference type="SUPFAM" id="SSF52833">
    <property type="entry name" value="Thioredoxin-like"/>
    <property type="match status" value="1"/>
</dbReference>
<dbReference type="GO" id="GO:0016491">
    <property type="term" value="F:oxidoreductase activity"/>
    <property type="evidence" value="ECO:0007669"/>
    <property type="project" value="InterPro"/>
</dbReference>
<evidence type="ECO:0000259" key="1">
    <source>
        <dbReference type="Pfam" id="PF00578"/>
    </source>
</evidence>
<accession>A0A914W0I8</accession>
<protein>
    <submittedName>
        <fullName evidence="3">Alkyl hydroperoxide reductase subunit C/ Thiol specific antioxidant domain-containing protein</fullName>
    </submittedName>
</protein>
<proteinExistence type="predicted"/>
<feature type="domain" description="Alkyl hydroperoxide reductase subunit C/ Thiol specific antioxidant" evidence="1">
    <location>
        <begin position="145"/>
        <end position="236"/>
    </location>
</feature>
<evidence type="ECO:0000313" key="3">
    <source>
        <dbReference type="WBParaSite" id="PSAMB.scaffold2899size20673.g19531.t1"/>
    </source>
</evidence>
<dbReference type="InterPro" id="IPR000866">
    <property type="entry name" value="AhpC/TSA"/>
</dbReference>
<organism evidence="2 3">
    <name type="scientific">Plectus sambesii</name>
    <dbReference type="NCBI Taxonomy" id="2011161"/>
    <lineage>
        <taxon>Eukaryota</taxon>
        <taxon>Metazoa</taxon>
        <taxon>Ecdysozoa</taxon>
        <taxon>Nematoda</taxon>
        <taxon>Chromadorea</taxon>
        <taxon>Plectida</taxon>
        <taxon>Plectina</taxon>
        <taxon>Plectoidea</taxon>
        <taxon>Plectidae</taxon>
        <taxon>Plectus</taxon>
    </lineage>
</organism>
<dbReference type="WBParaSite" id="PSAMB.scaffold2899size20673.g19531.t1">
    <property type="protein sequence ID" value="PSAMB.scaffold2899size20673.g19531.t1"/>
    <property type="gene ID" value="PSAMB.scaffold2899size20673.g19531"/>
</dbReference>
<keyword evidence="2" id="KW-1185">Reference proteome</keyword>